<dbReference type="Proteomes" id="UP000614601">
    <property type="component" value="Unassembled WGS sequence"/>
</dbReference>
<evidence type="ECO:0000313" key="7">
    <source>
        <dbReference type="Proteomes" id="UP000614601"/>
    </source>
</evidence>
<evidence type="ECO:0000259" key="5">
    <source>
        <dbReference type="Pfam" id="PF00171"/>
    </source>
</evidence>
<dbReference type="EMBL" id="CAJFDH010000001">
    <property type="protein sequence ID" value="CAD5207347.1"/>
    <property type="molecule type" value="Genomic_DNA"/>
</dbReference>
<dbReference type="OrthoDB" id="310895at2759"/>
<dbReference type="GO" id="GO:0016620">
    <property type="term" value="F:oxidoreductase activity, acting on the aldehyde or oxo group of donors, NAD or NADP as acceptor"/>
    <property type="evidence" value="ECO:0007669"/>
    <property type="project" value="InterPro"/>
</dbReference>
<keyword evidence="7" id="KW-1185">Reference proteome</keyword>
<gene>
    <name evidence="6" type="ORF">BOKJ2_LOCUS2031</name>
</gene>
<dbReference type="PROSITE" id="PS00687">
    <property type="entry name" value="ALDEHYDE_DEHYDR_GLU"/>
    <property type="match status" value="1"/>
</dbReference>
<dbReference type="AlphaFoldDB" id="A0A811JV54"/>
<protein>
    <recommendedName>
        <fullName evidence="5">Aldehyde dehydrogenase domain-containing protein</fullName>
    </recommendedName>
</protein>
<dbReference type="InterPro" id="IPR016163">
    <property type="entry name" value="Ald_DH_C"/>
</dbReference>
<evidence type="ECO:0000256" key="2">
    <source>
        <dbReference type="ARBA" id="ARBA00023002"/>
    </source>
</evidence>
<name>A0A811JV54_9BILA</name>
<keyword evidence="2 4" id="KW-0560">Oxidoreductase</keyword>
<evidence type="ECO:0000256" key="1">
    <source>
        <dbReference type="ARBA" id="ARBA00009986"/>
    </source>
</evidence>
<dbReference type="InterPro" id="IPR015590">
    <property type="entry name" value="Aldehyde_DH_dom"/>
</dbReference>
<comment type="caution">
    <text evidence="6">The sequence shown here is derived from an EMBL/GenBank/DDBJ whole genome shotgun (WGS) entry which is preliminary data.</text>
</comment>
<dbReference type="FunFam" id="3.40.605.10:FF:000007">
    <property type="entry name" value="NAD/NADP-dependent betaine aldehyde dehydrogenase"/>
    <property type="match status" value="1"/>
</dbReference>
<dbReference type="Proteomes" id="UP000783686">
    <property type="component" value="Unassembled WGS sequence"/>
</dbReference>
<sequence>MSYSVHKSLDDGLYFLNGKRQNLEKTQYSREFDVFEPRTGEVVAKCPIAPKEFVDEACVDAKEAQTAWGKMVPMERTKILVKVADIIRANVEELAVWESKTNGKSVKEAREDVLSSADTFMFYGGIAPAVLKGDHFELPDDRFCYTKCEPFGVVGCIGAWNYPFQTCVWKVAPALAAGNAVIYKPSPFAPGSPVALGEILKAAGVPDGVYNVVQGDAETGEALCQNPEVRRVSFTGSVETGKAIQRNCAKNNIKPVTLELGGKSAFIVFEDADIDEAVGAAILANFLNQGEVCTNATRVFVQHDVVGRFLEKLTQECDKIKVGDPLDEKNNVGAIVNKQHLNKVLGFVEEAGALLVRGGKRLNPSGVENGFYFDPAILTDLHDDMTVVKQEIFGPVLLLLPFKTEEEVIARANNTMYGLAAGLHTGCVKRAHRVASALEAGTVFVNTYNDTHVHVPFGGYKNSGHGKENSVECLKEYTQIKSVYVHVGNEVQHNLN</sequence>
<proteinExistence type="inferred from homology"/>
<comment type="similarity">
    <text evidence="1 4">Belongs to the aldehyde dehydrogenase family.</text>
</comment>
<evidence type="ECO:0000256" key="3">
    <source>
        <dbReference type="PROSITE-ProRule" id="PRU10007"/>
    </source>
</evidence>
<dbReference type="PANTHER" id="PTHR11699">
    <property type="entry name" value="ALDEHYDE DEHYDROGENASE-RELATED"/>
    <property type="match status" value="1"/>
</dbReference>
<dbReference type="PROSITE" id="PS00070">
    <property type="entry name" value="ALDEHYDE_DEHYDR_CYS"/>
    <property type="match status" value="1"/>
</dbReference>
<organism evidence="6 7">
    <name type="scientific">Bursaphelenchus okinawaensis</name>
    <dbReference type="NCBI Taxonomy" id="465554"/>
    <lineage>
        <taxon>Eukaryota</taxon>
        <taxon>Metazoa</taxon>
        <taxon>Ecdysozoa</taxon>
        <taxon>Nematoda</taxon>
        <taxon>Chromadorea</taxon>
        <taxon>Rhabditida</taxon>
        <taxon>Tylenchina</taxon>
        <taxon>Tylenchomorpha</taxon>
        <taxon>Aphelenchoidea</taxon>
        <taxon>Aphelenchoididae</taxon>
        <taxon>Bursaphelenchus</taxon>
    </lineage>
</organism>
<accession>A0A811JV54</accession>
<feature type="domain" description="Aldehyde dehydrogenase" evidence="5">
    <location>
        <begin position="29"/>
        <end position="483"/>
    </location>
</feature>
<reference evidence="6" key="1">
    <citation type="submission" date="2020-09" db="EMBL/GenBank/DDBJ databases">
        <authorList>
            <person name="Kikuchi T."/>
        </authorList>
    </citation>
    <scope>NUCLEOTIDE SEQUENCE</scope>
    <source>
        <strain evidence="6">SH1</strain>
    </source>
</reference>
<evidence type="ECO:0000256" key="4">
    <source>
        <dbReference type="RuleBase" id="RU003345"/>
    </source>
</evidence>
<feature type="active site" evidence="3">
    <location>
        <position position="259"/>
    </location>
</feature>
<dbReference type="InterPro" id="IPR029510">
    <property type="entry name" value="Ald_DH_CS_GLU"/>
</dbReference>
<evidence type="ECO:0000313" key="6">
    <source>
        <dbReference type="EMBL" id="CAD5207347.1"/>
    </source>
</evidence>
<dbReference type="Pfam" id="PF00171">
    <property type="entry name" value="Aldedh"/>
    <property type="match status" value="1"/>
</dbReference>
<dbReference type="InterPro" id="IPR016161">
    <property type="entry name" value="Ald_DH/histidinol_DH"/>
</dbReference>
<dbReference type="EMBL" id="CAJFCW020000001">
    <property type="protein sequence ID" value="CAG9085274.1"/>
    <property type="molecule type" value="Genomic_DNA"/>
</dbReference>
<dbReference type="Gene3D" id="3.40.605.10">
    <property type="entry name" value="Aldehyde Dehydrogenase, Chain A, domain 1"/>
    <property type="match status" value="1"/>
</dbReference>
<dbReference type="InterPro" id="IPR016160">
    <property type="entry name" value="Ald_DH_CS_CYS"/>
</dbReference>
<dbReference type="Gene3D" id="3.40.309.10">
    <property type="entry name" value="Aldehyde Dehydrogenase, Chain A, domain 2"/>
    <property type="match status" value="1"/>
</dbReference>
<dbReference type="InterPro" id="IPR016162">
    <property type="entry name" value="Ald_DH_N"/>
</dbReference>
<dbReference type="FunFam" id="3.40.309.10:FF:000012">
    <property type="entry name" value="Betaine aldehyde dehydrogenase"/>
    <property type="match status" value="1"/>
</dbReference>
<dbReference type="SUPFAM" id="SSF53720">
    <property type="entry name" value="ALDH-like"/>
    <property type="match status" value="1"/>
</dbReference>